<keyword evidence="7" id="KW-1185">Reference proteome</keyword>
<dbReference type="EMBL" id="GG662656">
    <property type="protein sequence ID" value="EAR97938.2"/>
    <property type="molecule type" value="Genomic_DNA"/>
</dbReference>
<feature type="repeat" description="TPR" evidence="3">
    <location>
        <begin position="1458"/>
        <end position="1491"/>
    </location>
</feature>
<evidence type="ECO:0000256" key="2">
    <source>
        <dbReference type="ARBA" id="ARBA00038210"/>
    </source>
</evidence>
<accession>I7MKA1</accession>
<organism evidence="6 7">
    <name type="scientific">Tetrahymena thermophila (strain SB210)</name>
    <dbReference type="NCBI Taxonomy" id="312017"/>
    <lineage>
        <taxon>Eukaryota</taxon>
        <taxon>Sar</taxon>
        <taxon>Alveolata</taxon>
        <taxon>Ciliophora</taxon>
        <taxon>Intramacronucleata</taxon>
        <taxon>Oligohymenophorea</taxon>
        <taxon>Hymenostomatida</taxon>
        <taxon>Tetrahymenina</taxon>
        <taxon>Tetrahymenidae</taxon>
        <taxon>Tetrahymena</taxon>
    </lineage>
</organism>
<feature type="repeat" description="TPR" evidence="3">
    <location>
        <begin position="2984"/>
        <end position="3017"/>
    </location>
</feature>
<feature type="repeat" description="TPR" evidence="3">
    <location>
        <begin position="664"/>
        <end position="697"/>
    </location>
</feature>
<keyword evidence="1 3" id="KW-0802">TPR repeat</keyword>
<feature type="compositionally biased region" description="Acidic residues" evidence="4">
    <location>
        <begin position="362"/>
        <end position="372"/>
    </location>
</feature>
<dbReference type="PANTHER" id="PTHR12558">
    <property type="entry name" value="CELL DIVISION CYCLE 16,23,27"/>
    <property type="match status" value="1"/>
</dbReference>
<feature type="repeat" description="TPR" evidence="3">
    <location>
        <begin position="3052"/>
        <end position="3085"/>
    </location>
</feature>
<dbReference type="InterPro" id="IPR011990">
    <property type="entry name" value="TPR-like_helical_dom_sf"/>
</dbReference>
<feature type="repeat" description="TPR" evidence="3">
    <location>
        <begin position="496"/>
        <end position="529"/>
    </location>
</feature>
<proteinExistence type="inferred from homology"/>
<dbReference type="Pfam" id="PF00515">
    <property type="entry name" value="TPR_1"/>
    <property type="match status" value="3"/>
</dbReference>
<dbReference type="InterPro" id="IPR011009">
    <property type="entry name" value="Kinase-like_dom_sf"/>
</dbReference>
<dbReference type="Gene3D" id="1.25.40.10">
    <property type="entry name" value="Tetratricopeptide repeat domain"/>
    <property type="match status" value="16"/>
</dbReference>
<feature type="domain" description="Protein kinase" evidence="5">
    <location>
        <begin position="2"/>
        <end position="288"/>
    </location>
</feature>
<name>I7MKA1_TETTS</name>
<feature type="repeat" description="TPR" evidence="3">
    <location>
        <begin position="2644"/>
        <end position="2677"/>
    </location>
</feature>
<dbReference type="PROSITE" id="PS50293">
    <property type="entry name" value="TPR_REGION"/>
    <property type="match status" value="3"/>
</dbReference>
<feature type="repeat" description="TPR" evidence="3">
    <location>
        <begin position="1157"/>
        <end position="1190"/>
    </location>
</feature>
<feature type="repeat" description="TPR" evidence="3">
    <location>
        <begin position="940"/>
        <end position="973"/>
    </location>
</feature>
<dbReference type="SMART" id="SM00671">
    <property type="entry name" value="SEL1"/>
    <property type="match status" value="9"/>
</dbReference>
<dbReference type="SUPFAM" id="SSF48452">
    <property type="entry name" value="TPR-like"/>
    <property type="match status" value="11"/>
</dbReference>
<feature type="repeat" description="TPR" evidence="3">
    <location>
        <begin position="564"/>
        <end position="597"/>
    </location>
</feature>
<dbReference type="GO" id="GO:0004672">
    <property type="term" value="F:protein kinase activity"/>
    <property type="evidence" value="ECO:0007669"/>
    <property type="project" value="InterPro"/>
</dbReference>
<evidence type="ECO:0000259" key="5">
    <source>
        <dbReference type="PROSITE" id="PS50011"/>
    </source>
</evidence>
<dbReference type="Pfam" id="PF13174">
    <property type="entry name" value="TPR_6"/>
    <property type="match status" value="1"/>
</dbReference>
<gene>
    <name evidence="6" type="ORF">TTHERM_00283270</name>
</gene>
<dbReference type="SUPFAM" id="SSF56112">
    <property type="entry name" value="Protein kinase-like (PK-like)"/>
    <property type="match status" value="1"/>
</dbReference>
<dbReference type="InParanoid" id="I7MKA1"/>
<dbReference type="PROSITE" id="PS50005">
    <property type="entry name" value="TPR"/>
    <property type="match status" value="28"/>
</dbReference>
<feature type="compositionally biased region" description="Low complexity" evidence="4">
    <location>
        <begin position="309"/>
        <end position="319"/>
    </location>
</feature>
<dbReference type="Pfam" id="PF13181">
    <property type="entry name" value="TPR_8"/>
    <property type="match status" value="15"/>
</dbReference>
<feature type="repeat" description="TPR" evidence="3">
    <location>
        <begin position="2041"/>
        <end position="2074"/>
    </location>
</feature>
<dbReference type="Pfam" id="PF13424">
    <property type="entry name" value="TPR_12"/>
    <property type="match status" value="1"/>
</dbReference>
<comment type="similarity">
    <text evidence="2">Belongs to the APC3/CDC27 family.</text>
</comment>
<feature type="repeat" description="TPR" evidence="3">
    <location>
        <begin position="2882"/>
        <end position="2915"/>
    </location>
</feature>
<feature type="repeat" description="TPR" evidence="3">
    <location>
        <begin position="2712"/>
        <end position="2745"/>
    </location>
</feature>
<reference evidence="7" key="1">
    <citation type="journal article" date="2006" name="PLoS Biol.">
        <title>Macronuclear genome sequence of the ciliate Tetrahymena thermophila, a model eukaryote.</title>
        <authorList>
            <person name="Eisen J.A."/>
            <person name="Coyne R.S."/>
            <person name="Wu M."/>
            <person name="Wu D."/>
            <person name="Thiagarajan M."/>
            <person name="Wortman J.R."/>
            <person name="Badger J.H."/>
            <person name="Ren Q."/>
            <person name="Amedeo P."/>
            <person name="Jones K.M."/>
            <person name="Tallon L.J."/>
            <person name="Delcher A.L."/>
            <person name="Salzberg S.L."/>
            <person name="Silva J.C."/>
            <person name="Haas B.J."/>
            <person name="Majoros W.H."/>
            <person name="Farzad M."/>
            <person name="Carlton J.M."/>
            <person name="Smith R.K. Jr."/>
            <person name="Garg J."/>
            <person name="Pearlman R.E."/>
            <person name="Karrer K.M."/>
            <person name="Sun L."/>
            <person name="Manning G."/>
            <person name="Elde N.C."/>
            <person name="Turkewitz A.P."/>
            <person name="Asai D.J."/>
            <person name="Wilkes D.E."/>
            <person name="Wang Y."/>
            <person name="Cai H."/>
            <person name="Collins K."/>
            <person name="Stewart B.A."/>
            <person name="Lee S.R."/>
            <person name="Wilamowska K."/>
            <person name="Weinberg Z."/>
            <person name="Ruzzo W.L."/>
            <person name="Wloga D."/>
            <person name="Gaertig J."/>
            <person name="Frankel J."/>
            <person name="Tsao C.-C."/>
            <person name="Gorovsky M.A."/>
            <person name="Keeling P.J."/>
            <person name="Waller R.F."/>
            <person name="Patron N.J."/>
            <person name="Cherry J.M."/>
            <person name="Stover N.A."/>
            <person name="Krieger C.J."/>
            <person name="del Toro C."/>
            <person name="Ryder H.F."/>
            <person name="Williamson S.C."/>
            <person name="Barbeau R.A."/>
            <person name="Hamilton E.P."/>
            <person name="Orias E."/>
        </authorList>
    </citation>
    <scope>NUCLEOTIDE SEQUENCE [LARGE SCALE GENOMIC DNA]</scope>
    <source>
        <strain evidence="7">SB210</strain>
    </source>
</reference>
<feature type="repeat" description="TPR" evidence="3">
    <location>
        <begin position="1424"/>
        <end position="1457"/>
    </location>
</feature>
<dbReference type="InterPro" id="IPR019734">
    <property type="entry name" value="TPR_rpt"/>
</dbReference>
<feature type="repeat" description="TPR" evidence="3">
    <location>
        <begin position="1226"/>
        <end position="1259"/>
    </location>
</feature>
<dbReference type="GeneID" id="7837965"/>
<feature type="repeat" description="TPR" evidence="3">
    <location>
        <begin position="1560"/>
        <end position="1593"/>
    </location>
</feature>
<dbReference type="PROSITE" id="PS50011">
    <property type="entry name" value="PROTEIN_KINASE_DOM"/>
    <property type="match status" value="1"/>
</dbReference>
<evidence type="ECO:0000256" key="1">
    <source>
        <dbReference type="ARBA" id="ARBA00022803"/>
    </source>
</evidence>
<feature type="repeat" description="TPR" evidence="3">
    <location>
        <begin position="3120"/>
        <end position="3153"/>
    </location>
</feature>
<evidence type="ECO:0000256" key="4">
    <source>
        <dbReference type="SAM" id="MobiDB-lite"/>
    </source>
</evidence>
<dbReference type="KEGG" id="tet:TTHERM_00283270"/>
<dbReference type="Pfam" id="PF00069">
    <property type="entry name" value="Pkinase"/>
    <property type="match status" value="1"/>
</dbReference>
<feature type="repeat" description="TPR" evidence="3">
    <location>
        <begin position="630"/>
        <end position="663"/>
    </location>
</feature>
<feature type="repeat" description="TPR" evidence="3">
    <location>
        <begin position="2780"/>
        <end position="2813"/>
    </location>
</feature>
<dbReference type="OrthoDB" id="19588at2759"/>
<feature type="region of interest" description="Disordered" evidence="4">
    <location>
        <begin position="309"/>
        <end position="414"/>
    </location>
</feature>
<evidence type="ECO:0000313" key="6">
    <source>
        <dbReference type="EMBL" id="EAR97938.2"/>
    </source>
</evidence>
<feature type="repeat" description="TPR" evidence="3">
    <location>
        <begin position="2678"/>
        <end position="2711"/>
    </location>
</feature>
<dbReference type="Pfam" id="PF14559">
    <property type="entry name" value="TPR_19"/>
    <property type="match status" value="2"/>
</dbReference>
<feature type="repeat" description="TPR" evidence="3">
    <location>
        <begin position="2916"/>
        <end position="2949"/>
    </location>
</feature>
<dbReference type="Proteomes" id="UP000009168">
    <property type="component" value="Unassembled WGS sequence"/>
</dbReference>
<evidence type="ECO:0000256" key="3">
    <source>
        <dbReference type="PROSITE-ProRule" id="PRU00339"/>
    </source>
</evidence>
<dbReference type="InterPro" id="IPR000719">
    <property type="entry name" value="Prot_kinase_dom"/>
</dbReference>
<dbReference type="eggNOG" id="KOG4626">
    <property type="taxonomic scope" value="Eukaryota"/>
</dbReference>
<dbReference type="PANTHER" id="PTHR12558:SF13">
    <property type="entry name" value="CELL DIVISION CYCLE PROTEIN 27 HOMOLOG"/>
    <property type="match status" value="1"/>
</dbReference>
<dbReference type="RefSeq" id="XP_001018183.2">
    <property type="nucleotide sequence ID" value="XM_001018183.2"/>
</dbReference>
<dbReference type="InterPro" id="IPR006597">
    <property type="entry name" value="Sel1-like"/>
</dbReference>
<feature type="repeat" description="TPR" evidence="3">
    <location>
        <begin position="2814"/>
        <end position="2847"/>
    </location>
</feature>
<feature type="repeat" description="TPR" evidence="3">
    <location>
        <begin position="462"/>
        <end position="495"/>
    </location>
</feature>
<evidence type="ECO:0000313" key="7">
    <source>
        <dbReference type="Proteomes" id="UP000009168"/>
    </source>
</evidence>
<sequence length="3171" mass="373349">MNKSEQLLREGKKFIIYSVQEYPSQSACIISGYDTTKKQKCLIKSLQLSVNSTEDVRPEKLEEVNRMIQMLKNSNNSNILQYLDSFQIENYCFIQFERPEKTIFDWIKEKKDDAIIESNDYLFKVCAQIANAMSYLHKYNCFLMDMSPEYIFLNEHGNVKIFCNKFVSSDEKDGIYKSYVRSGRDGKYFLYSPEMLSQALNIWDSGVKRKEKYDVWALGIVMLILLGQSEAVSINLHQQNCISSVIESLKIDQSLKCLLQNDIFNLNIQKRLTVQELLSFFNQDQQVILKKSDSLSIVNQESIEKEVQLQDLNNEQQDQSIEKTKSIDSDVKTQDEQEKHKEQHSRQTEKRRKRSSKKVEDSDGNEDEEEIEVEKGKVARKDSKKKKLEKNQQKLVKKDAKDQSKDDKEIDEEKKDQVKINKNIFIDNKYLKKLMSKSLSKAELVQETQNLKEHLEKQPNDIEALKVIAKLYQKRGMIDQEISHYKQIIELSPDDADVYFQLGKSYLGKSKEDEAVNCFNICFEKDNKHIDSIIKLGDYYLVQKQIKKAEDVVLKGQKVNQTNPQILYQLGNIYRLQNRLEEALECFDLSLKFDHSNKQCTQDRLQTFKKIKEVEIVNCLKALEVDSNNYKILYKLGLAYKDKDMYDKAIESLDKSLSINPKQNLVYLALGDCFLLKNNIKFAKEKYYQSLEINPKCSLTWNQLGSLYTLKKKYIKAIKAYLNSFHYSETKSPEQQVKICEIAKKQMDDCIKRFLKTTETADIHKIKKVIQTYCFTKELEINNLKEQLSQEYAQSLKDMNSFYKFFHTLGLLYMAYKIPKKGILQLQKSLILNQLNKACYIDLSAAFGTQNQKNQVIYYANQALFNYQTYKSNFLTYKEKRVLKSIQQIKKIQIDEINNEISQDDLKSKAYYNIAHVLENKINLSIGYYNRSLKLDQKNAESYYRTGILLFKQNMFENSIKSLNNCIKIDKYHLGAHEQLIQIYEVQQNKELEIYHKKTLKESKAFKKYIYYMQNKDYEKCIQLLQEWEEINPTNDECQYYLSDLMRIIGKKDSQVHYLKQCLTLNPTHELALQRKYELQNSCQNEQLAQTIFYEELDQHNNWEYVEQEENEFQNLLSIRSNSYISFKSGLYMKSKQDLSKAFLYFEEYSNQQPNDYLGFYLLGHIEEKNCNFEVAANFYLKSLQLKPEDNFNSNNRLGIVYLNMKKVEEALKYLNEAKKIIHKEEINICAIAQCYSSLGQFKEAIENYQICLQINPNNQLYEFFIFVINSRKLNLDDFFPEMKKKAVVVYEAYKNKNISSVMLHFLECIINEKEHKNNCSGFCLYQLSKLSTQHKKIEEAVEHLKQSVRISPNYPPFRLAFAQNLISLLKYDKASEELEKILQQDSENYDANHFMGICQYQKNQFKSAIQYLSVCEAQKPNTYEIIKLIGQCHKQMNQTEKAIQFFELCIDQNPKDAEVLILLAESLYKQGDVKQTLEMYQKAFKYNTKDSQYFYQYAKILFETKDFNQAIIFAQECIKINSSLDNAQNLLGLCYMNIGDMNKAIAAFKKQGQINRLHKDYLLNLGKAYIKKGQTVDAISTLSKFMNLYPDIEETYELLNYLFDLQQQPKKQIKILQNLLEKYPKKTKLNLNIADIQYKQKLYQEAIESYEKYLKENEGSREIQYRVAMCYVRKNLLKEANEILNKSIALYPDMIEYRYHLANVNLALGNYEESQKNIELLLEHNPDHISGLFILAKLQFIQKDYKNALEKLEICLNTYDQIPELYYLLGCCYKKLGMKDLCLPCFEAAIVRNPEDMNSKIKLGYFYIKAKEYQKGLTLLENFENFENLFDFNDPKYYYYLAESYFNLNQLPKAHKLYQKCFECSSSKYSKFCFQKIHTTLLKQKKYDEIKKSLSGYINKYSDDFEVYFILAQVYAYEGIEYQKVLEYTQKALELKPSYDECKVLLGFCYLNIQKDLTKTIEFYNEFDVKFVDQNVNALLVLSQAYFQQENTEKCQEFLNKLLQIDNKHENALYLQGMLYVKLKQIDKAILEFQKNDQHDKSFYQLGVLKKKQKKYDEARSSFNKAIQLNSNDPLYYEAFGKLEYGQKEYLKACNHFEKYLQKVANPEIEIINLNAQSYYNIKMYKEAINLCDKSVEICLQDDNQKKQILSKSYHLIGLCYYQQSEYKKAEEFFLKSTNADPQNSESFFWLGNILKLLNEQQEAKKAYLTCLSLNKEHALCLNYLGEIYYKEKEEESAKKCFIESILYDTQNPNSHVNLGKYFQKVKNNLSLAEENYKKSVQIEKSNKRGAKKLLKVYILQNKYEEADKTIAEYQHLFDNDASLLLFFGNFYFNRHKYDNAISQYEKSLKVQDQNQECMIKIISSYFMKKSFTQCNDSLKKYSNQLENNFMYHFLKAQILIYNETDSQIVRCIKKCLQINKDNENIQYLQAYFFYCKGSKKYQEYYEEGNKLNPASNSELKLILQGIIHAEKKEEELAIKSFNTCLSLYPKSELCLLNQGYYYLNKEMYEEAKEALQKCLNYDFVSLQSIYSKPLTLKDIHKLKIGLSLAYKEVKDIDKSFALIKQCLDKNPNDPEVIKLHAKVLQQQGNLSSSIIQYQKYLSSNPNSYEVQYLLGKARLEIGCPDQAIYSLKKCLQLNPKFPNINGILGEAYEQDQQYLEALIHYQKQTQINPENTEILFKMALIQISYDNFNQAKQLIDKLIELKPQDYLVYSAQAYLYKRQGNLQEAIKSFDQSLSIQPTNTFTLFNLALCHGELGNIKQEKKMYKEIQKISPNDRKMLNNLGIIYRQKGKYEKAIQLFSQCIKLDQYFCDYFTNLGLCYYAKGDYDGAINYFQKGYTLDRINVECLLNLASALKAKGEPQQAIKYLQKIIKINPNYTAAYYNLGIIQKQNGNISDAQTSFKLSIEKDPYHINSVIQLAIIYREQNDYDNSKKLLKQALEIDSNNELANFNIALLYRQKCKHAKELNALLKALSYSPKNAKYLHNIGICQRLQENYQEALIYFKQSVQIDSENAKYYYNLADIYNCLKMPIEEINCYMKCIQLNPNFERAHYNLGIAYENIKNYKEAISCFEKCIEIAPSNDQYFFSLGNIYSLQRNFEKSNEYYQFCISLNQDNIECLNNMAVNYIKLKQHSEAIKIYQNCLKISPFQEEFKKKINLIQNYLHHQS</sequence>
<dbReference type="SMART" id="SM00220">
    <property type="entry name" value="S_TKc"/>
    <property type="match status" value="1"/>
</dbReference>
<dbReference type="GO" id="GO:0005524">
    <property type="term" value="F:ATP binding"/>
    <property type="evidence" value="ECO:0007669"/>
    <property type="project" value="InterPro"/>
</dbReference>
<feature type="repeat" description="TPR" evidence="3">
    <location>
        <begin position="2848"/>
        <end position="2881"/>
    </location>
</feature>
<feature type="repeat" description="TPR" evidence="3">
    <location>
        <begin position="2610"/>
        <end position="2643"/>
    </location>
</feature>
<feature type="compositionally biased region" description="Basic and acidic residues" evidence="4">
    <location>
        <begin position="389"/>
        <end position="414"/>
    </location>
</feature>
<dbReference type="SMART" id="SM00028">
    <property type="entry name" value="TPR"/>
    <property type="match status" value="58"/>
</dbReference>
<dbReference type="eggNOG" id="KOG1124">
    <property type="taxonomic scope" value="Eukaryota"/>
</dbReference>
<feature type="repeat" description="TPR" evidence="3">
    <location>
        <begin position="1764"/>
        <end position="1797"/>
    </location>
</feature>
<feature type="compositionally biased region" description="Basic and acidic residues" evidence="4">
    <location>
        <begin position="320"/>
        <end position="348"/>
    </location>
</feature>
<dbReference type="Gene3D" id="1.10.510.10">
    <property type="entry name" value="Transferase(Phosphotransferase) domain 1"/>
    <property type="match status" value="1"/>
</dbReference>
<protein>
    <submittedName>
        <fullName evidence="6">Tetratricopeptide repeat protein</fullName>
    </submittedName>
</protein>
<feature type="repeat" description="TPR" evidence="3">
    <location>
        <begin position="3086"/>
        <end position="3119"/>
    </location>
</feature>
<feature type="repeat" description="TPR" evidence="3">
    <location>
        <begin position="2152"/>
        <end position="2185"/>
    </location>
</feature>
<dbReference type="Pfam" id="PF12895">
    <property type="entry name" value="ANAPC3"/>
    <property type="match status" value="3"/>
</dbReference>
<feature type="repeat" description="TPR" evidence="3">
    <location>
        <begin position="2323"/>
        <end position="2356"/>
    </location>
</feature>